<protein>
    <submittedName>
        <fullName evidence="3">Spore coat protein U domain-containing protein</fullName>
    </submittedName>
</protein>
<feature type="signal peptide" evidence="1">
    <location>
        <begin position="1"/>
        <end position="35"/>
    </location>
</feature>
<feature type="chain" id="PRO_5022081695" evidence="1">
    <location>
        <begin position="36"/>
        <end position="187"/>
    </location>
</feature>
<keyword evidence="3" id="KW-0946">Virion</keyword>
<evidence type="ECO:0000313" key="4">
    <source>
        <dbReference type="Proteomes" id="UP000318681"/>
    </source>
</evidence>
<dbReference type="InterPro" id="IPR053167">
    <property type="entry name" value="Spore_coat_component"/>
</dbReference>
<evidence type="ECO:0000313" key="3">
    <source>
        <dbReference type="EMBL" id="TVV72250.1"/>
    </source>
</evidence>
<dbReference type="SMART" id="SM00972">
    <property type="entry name" value="SCPU"/>
    <property type="match status" value="1"/>
</dbReference>
<sequence>MFSWSCLMSRSMILAARSCALATVIVLLGAAPARADTSSGTIALALTVTNACVVNGAGAVQSNVGSLGTIRFTDQPGIFGNVDGQLVGSLGTLQVLCSPGVTPALTIGAGANDAAGKHHLASGGNTVAYRLFSDSARTSEITIGQQLALGTATTTAISVPIYARVNSAGAVLPAGSYADTVQVTLSW</sequence>
<gene>
    <name evidence="3" type="ORF">FOY91_15010</name>
</gene>
<comment type="caution">
    <text evidence="3">The sequence shown here is derived from an EMBL/GenBank/DDBJ whole genome shotgun (WGS) entry which is preliminary data.</text>
</comment>
<name>A0A558QYN2_9SPHN</name>
<organism evidence="3 4">
    <name type="scientific">Alterirhizorhabdus solaris</name>
    <dbReference type="NCBI Taxonomy" id="2529389"/>
    <lineage>
        <taxon>Bacteria</taxon>
        <taxon>Pseudomonadati</taxon>
        <taxon>Pseudomonadota</taxon>
        <taxon>Alphaproteobacteria</taxon>
        <taxon>Sphingomonadales</taxon>
        <taxon>Rhizorhabdaceae</taxon>
        <taxon>Alterirhizorhabdus</taxon>
    </lineage>
</organism>
<keyword evidence="1" id="KW-0732">Signal</keyword>
<dbReference type="OrthoDB" id="7571961at2"/>
<evidence type="ECO:0000256" key="1">
    <source>
        <dbReference type="SAM" id="SignalP"/>
    </source>
</evidence>
<dbReference type="Proteomes" id="UP000318681">
    <property type="component" value="Unassembled WGS sequence"/>
</dbReference>
<dbReference type="InterPro" id="IPR007893">
    <property type="entry name" value="Spore_coat_U/FanG"/>
</dbReference>
<dbReference type="Pfam" id="PF05229">
    <property type="entry name" value="SCPU"/>
    <property type="match status" value="1"/>
</dbReference>
<dbReference type="PANTHER" id="PTHR37089">
    <property type="entry name" value="PROTEIN U-RELATED"/>
    <property type="match status" value="1"/>
</dbReference>
<reference evidence="3 4" key="1">
    <citation type="submission" date="2019-07" db="EMBL/GenBank/DDBJ databases">
        <title>Sphingomonas solaris sp. nov., isolated from a solar panel from Boston, Massachusetts.</title>
        <authorList>
            <person name="Tanner K."/>
            <person name="Pascual J."/>
            <person name="Mancuso C."/>
            <person name="Pereto J."/>
            <person name="Khalil A."/>
            <person name="Vilanova C."/>
        </authorList>
    </citation>
    <scope>NUCLEOTIDE SEQUENCE [LARGE SCALE GENOMIC DNA]</scope>
    <source>
        <strain evidence="3 4">R4DWN</strain>
    </source>
</reference>
<proteinExistence type="predicted"/>
<evidence type="ECO:0000259" key="2">
    <source>
        <dbReference type="Pfam" id="PF05229"/>
    </source>
</evidence>
<dbReference type="EMBL" id="VNIM01000068">
    <property type="protein sequence ID" value="TVV72250.1"/>
    <property type="molecule type" value="Genomic_DNA"/>
</dbReference>
<keyword evidence="3" id="KW-0167">Capsid protein</keyword>
<feature type="domain" description="Spore coat protein U/FanG" evidence="2">
    <location>
        <begin position="40"/>
        <end position="184"/>
    </location>
</feature>
<accession>A0A558QYN2</accession>
<dbReference type="PANTHER" id="PTHR37089:SF3">
    <property type="entry name" value="EXPORTED PROTEIN"/>
    <property type="match status" value="1"/>
</dbReference>
<dbReference type="AlphaFoldDB" id="A0A558QYN2"/>
<keyword evidence="4" id="KW-1185">Reference proteome</keyword>